<evidence type="ECO:0000256" key="6">
    <source>
        <dbReference type="ARBA" id="ARBA00023136"/>
    </source>
</evidence>
<dbReference type="InterPro" id="IPR036259">
    <property type="entry name" value="MFS_trans_sf"/>
</dbReference>
<dbReference type="PANTHER" id="PTHR42718">
    <property type="entry name" value="MAJOR FACILITATOR SUPERFAMILY MULTIDRUG TRANSPORTER MFSC"/>
    <property type="match status" value="1"/>
</dbReference>
<evidence type="ECO:0000256" key="5">
    <source>
        <dbReference type="ARBA" id="ARBA00022989"/>
    </source>
</evidence>
<dbReference type="GO" id="GO:0022857">
    <property type="term" value="F:transmembrane transporter activity"/>
    <property type="evidence" value="ECO:0007669"/>
    <property type="project" value="InterPro"/>
</dbReference>
<keyword evidence="2" id="KW-0813">Transport</keyword>
<dbReference type="InterPro" id="IPR020846">
    <property type="entry name" value="MFS_dom"/>
</dbReference>
<comment type="subcellular location">
    <subcellularLocation>
        <location evidence="1">Cell membrane</location>
        <topology evidence="1">Multi-pass membrane protein</topology>
    </subcellularLocation>
</comment>
<evidence type="ECO:0000256" key="7">
    <source>
        <dbReference type="SAM" id="MobiDB-lite"/>
    </source>
</evidence>
<evidence type="ECO:0000256" key="1">
    <source>
        <dbReference type="ARBA" id="ARBA00004651"/>
    </source>
</evidence>
<organism evidence="10 11">
    <name type="scientific">Egibacter rhizosphaerae</name>
    <dbReference type="NCBI Taxonomy" id="1670831"/>
    <lineage>
        <taxon>Bacteria</taxon>
        <taxon>Bacillati</taxon>
        <taxon>Actinomycetota</taxon>
        <taxon>Nitriliruptoria</taxon>
        <taxon>Egibacterales</taxon>
        <taxon>Egibacteraceae</taxon>
        <taxon>Egibacter</taxon>
    </lineage>
</organism>
<sequence>MEGARTRNARRPEHSCPRSRARDARADLAPSGAIAPDEREGTGLISSTTTDVPPARASWRQWLGLAALLAPVFMMATDMTVLFMAQPAIAADLTPSGAQALWILHVGEFLAAGFVITMGRLTDRIGRRRLLTIGVAVYGVASMGAALSPSAELLIAARALLGVAAATIMPSSFVLGQRPGRGEPAGGRPVAVAGLPRHVGGATGPDQHRPVGDRGNDHDLRAPGDGRPRRGAAGLPRGGRLRAGGGDRVRAPPATSRRSAAGPAAVRHPGGAGEPRVDGAHDGPPSWEPTCSSLRSSRWAPVSPRPRPGWC</sequence>
<evidence type="ECO:0000256" key="8">
    <source>
        <dbReference type="SAM" id="Phobius"/>
    </source>
</evidence>
<feature type="region of interest" description="Disordered" evidence="7">
    <location>
        <begin position="179"/>
        <end position="311"/>
    </location>
</feature>
<dbReference type="Proteomes" id="UP000291469">
    <property type="component" value="Chromosome"/>
</dbReference>
<dbReference type="PROSITE" id="PS50850">
    <property type="entry name" value="MFS"/>
    <property type="match status" value="1"/>
</dbReference>
<dbReference type="AlphaFoldDB" id="A0A411YER6"/>
<feature type="transmembrane region" description="Helical" evidence="8">
    <location>
        <begin position="153"/>
        <end position="175"/>
    </location>
</feature>
<feature type="compositionally biased region" description="Low complexity" evidence="7">
    <location>
        <begin position="251"/>
        <end position="265"/>
    </location>
</feature>
<dbReference type="InterPro" id="IPR011701">
    <property type="entry name" value="MFS"/>
</dbReference>
<evidence type="ECO:0000313" key="11">
    <source>
        <dbReference type="Proteomes" id="UP000291469"/>
    </source>
</evidence>
<dbReference type="GO" id="GO:0005886">
    <property type="term" value="C:plasma membrane"/>
    <property type="evidence" value="ECO:0007669"/>
    <property type="project" value="UniProtKB-SubCell"/>
</dbReference>
<evidence type="ECO:0000259" key="9">
    <source>
        <dbReference type="PROSITE" id="PS50850"/>
    </source>
</evidence>
<accession>A0A411YER6</accession>
<feature type="region of interest" description="Disordered" evidence="7">
    <location>
        <begin position="1"/>
        <end position="50"/>
    </location>
</feature>
<dbReference type="KEGG" id="erz:ER308_08655"/>
<dbReference type="EMBL" id="CP036402">
    <property type="protein sequence ID" value="QBI19612.1"/>
    <property type="molecule type" value="Genomic_DNA"/>
</dbReference>
<dbReference type="SUPFAM" id="SSF103473">
    <property type="entry name" value="MFS general substrate transporter"/>
    <property type="match status" value="1"/>
</dbReference>
<dbReference type="PANTHER" id="PTHR42718:SF47">
    <property type="entry name" value="METHYL VIOLOGEN RESISTANCE PROTEIN SMVA"/>
    <property type="match status" value="1"/>
</dbReference>
<feature type="transmembrane region" description="Helical" evidence="8">
    <location>
        <begin position="62"/>
        <end position="85"/>
    </location>
</feature>
<feature type="transmembrane region" description="Helical" evidence="8">
    <location>
        <begin position="130"/>
        <end position="147"/>
    </location>
</feature>
<dbReference type="Gene3D" id="1.20.1720.10">
    <property type="entry name" value="Multidrug resistance protein D"/>
    <property type="match status" value="1"/>
</dbReference>
<keyword evidence="5 8" id="KW-1133">Transmembrane helix</keyword>
<keyword evidence="11" id="KW-1185">Reference proteome</keyword>
<keyword evidence="3" id="KW-1003">Cell membrane</keyword>
<feature type="transmembrane region" description="Helical" evidence="8">
    <location>
        <begin position="97"/>
        <end position="118"/>
    </location>
</feature>
<proteinExistence type="predicted"/>
<keyword evidence="6 8" id="KW-0472">Membrane</keyword>
<feature type="domain" description="Major facilitator superfamily (MFS) profile" evidence="9">
    <location>
        <begin position="64"/>
        <end position="311"/>
    </location>
</feature>
<keyword evidence="4 8" id="KW-0812">Transmembrane</keyword>
<evidence type="ECO:0000256" key="2">
    <source>
        <dbReference type="ARBA" id="ARBA00022448"/>
    </source>
</evidence>
<evidence type="ECO:0000313" key="10">
    <source>
        <dbReference type="EMBL" id="QBI19612.1"/>
    </source>
</evidence>
<dbReference type="Pfam" id="PF07690">
    <property type="entry name" value="MFS_1"/>
    <property type="match status" value="1"/>
</dbReference>
<feature type="compositionally biased region" description="Basic and acidic residues" evidence="7">
    <location>
        <begin position="10"/>
        <end position="26"/>
    </location>
</feature>
<gene>
    <name evidence="10" type="ORF">ER308_08655</name>
</gene>
<protein>
    <submittedName>
        <fullName evidence="10">MFS transporter</fullName>
    </submittedName>
</protein>
<feature type="compositionally biased region" description="Basic and acidic residues" evidence="7">
    <location>
        <begin position="206"/>
        <end position="228"/>
    </location>
</feature>
<evidence type="ECO:0000256" key="4">
    <source>
        <dbReference type="ARBA" id="ARBA00022692"/>
    </source>
</evidence>
<dbReference type="OrthoDB" id="9781469at2"/>
<reference evidence="10 11" key="1">
    <citation type="submission" date="2019-01" db="EMBL/GenBank/DDBJ databases">
        <title>Egibacter rhizosphaerae EGI 80759T.</title>
        <authorList>
            <person name="Chen D.-D."/>
            <person name="Tian Y."/>
            <person name="Jiao J.-Y."/>
            <person name="Zhang X.-T."/>
            <person name="Zhang Y.-G."/>
            <person name="Zhang Y."/>
            <person name="Xiao M."/>
            <person name="Shu W.-S."/>
            <person name="Li W.-J."/>
        </authorList>
    </citation>
    <scope>NUCLEOTIDE SEQUENCE [LARGE SCALE GENOMIC DNA]</scope>
    <source>
        <strain evidence="10 11">EGI 80759</strain>
    </source>
</reference>
<name>A0A411YER6_9ACTN</name>
<evidence type="ECO:0000256" key="3">
    <source>
        <dbReference type="ARBA" id="ARBA00022475"/>
    </source>
</evidence>